<feature type="transmembrane region" description="Helical" evidence="2">
    <location>
        <begin position="82"/>
        <end position="98"/>
    </location>
</feature>
<protein>
    <recommendedName>
        <fullName evidence="5">Polyketide cyclase/dehydrase/lipid transport protein</fullName>
    </recommendedName>
</protein>
<name>A0AAE3ZR34_9ACTN</name>
<proteinExistence type="predicted"/>
<dbReference type="EMBL" id="JAVDYC010000001">
    <property type="protein sequence ID" value="MDR7323225.1"/>
    <property type="molecule type" value="Genomic_DNA"/>
</dbReference>
<keyword evidence="2" id="KW-0472">Membrane</keyword>
<evidence type="ECO:0000256" key="1">
    <source>
        <dbReference type="SAM" id="MobiDB-lite"/>
    </source>
</evidence>
<keyword evidence="2" id="KW-1133">Transmembrane helix</keyword>
<feature type="compositionally biased region" description="Basic and acidic residues" evidence="1">
    <location>
        <begin position="9"/>
        <end position="19"/>
    </location>
</feature>
<reference evidence="3 4" key="1">
    <citation type="submission" date="2023-07" db="EMBL/GenBank/DDBJ databases">
        <title>Sequencing the genomes of 1000 actinobacteria strains.</title>
        <authorList>
            <person name="Klenk H.-P."/>
        </authorList>
    </citation>
    <scope>NUCLEOTIDE SEQUENCE [LARGE SCALE GENOMIC DNA]</scope>
    <source>
        <strain evidence="3 4">DSM 44711</strain>
    </source>
</reference>
<accession>A0AAE3ZR34</accession>
<dbReference type="Proteomes" id="UP001183629">
    <property type="component" value="Unassembled WGS sequence"/>
</dbReference>
<feature type="transmembrane region" description="Helical" evidence="2">
    <location>
        <begin position="104"/>
        <end position="122"/>
    </location>
</feature>
<feature type="transmembrane region" description="Helical" evidence="2">
    <location>
        <begin position="31"/>
        <end position="50"/>
    </location>
</feature>
<feature type="region of interest" description="Disordered" evidence="1">
    <location>
        <begin position="1"/>
        <end position="23"/>
    </location>
</feature>
<sequence>MTDDPGADAARHHEQADRAQHRREWRRTRPLLAAVIAGIGALGFLLAVRTGRVDTAMFFVLLPAALAIALVFVPARSGYGRAFLVVTIVMLLTSVFLHEGVICVVLAAPLVYSVVLLITVAAKLMERRDNRRGYALLPVPLLVLVTGLEGVTPELRVNPVQTSAVTRTVALPAAEVEARLALGPRPAEVRSLPLSVLGVPMPEHIAGHGLEAGDLWVFGYHGSSHGPGGAITTRVAAHEAGRLAFDVVGNDSITGRWMEFTGAEVTWRAVDDAHTEIRVELAYVRGLDPAWYFGPLQDRLTTAGAGHVLDMMRLS</sequence>
<evidence type="ECO:0000313" key="4">
    <source>
        <dbReference type="Proteomes" id="UP001183629"/>
    </source>
</evidence>
<feature type="transmembrane region" description="Helical" evidence="2">
    <location>
        <begin position="56"/>
        <end position="75"/>
    </location>
</feature>
<keyword evidence="4" id="KW-1185">Reference proteome</keyword>
<evidence type="ECO:0008006" key="5">
    <source>
        <dbReference type="Google" id="ProtNLM"/>
    </source>
</evidence>
<dbReference type="RefSeq" id="WP_374727860.1">
    <property type="nucleotide sequence ID" value="NZ_JAVDYC010000001.1"/>
</dbReference>
<comment type="caution">
    <text evidence="3">The sequence shown here is derived from an EMBL/GenBank/DDBJ whole genome shotgun (WGS) entry which is preliminary data.</text>
</comment>
<organism evidence="3 4">
    <name type="scientific">Catenuloplanes niger</name>
    <dbReference type="NCBI Taxonomy" id="587534"/>
    <lineage>
        <taxon>Bacteria</taxon>
        <taxon>Bacillati</taxon>
        <taxon>Actinomycetota</taxon>
        <taxon>Actinomycetes</taxon>
        <taxon>Micromonosporales</taxon>
        <taxon>Micromonosporaceae</taxon>
        <taxon>Catenuloplanes</taxon>
    </lineage>
</organism>
<keyword evidence="2" id="KW-0812">Transmembrane</keyword>
<evidence type="ECO:0000256" key="2">
    <source>
        <dbReference type="SAM" id="Phobius"/>
    </source>
</evidence>
<dbReference type="AlphaFoldDB" id="A0AAE3ZR34"/>
<gene>
    <name evidence="3" type="ORF">J2S44_003475</name>
</gene>
<evidence type="ECO:0000313" key="3">
    <source>
        <dbReference type="EMBL" id="MDR7323225.1"/>
    </source>
</evidence>